<dbReference type="Pfam" id="PF09587">
    <property type="entry name" value="PGA_cap"/>
    <property type="match status" value="1"/>
</dbReference>
<name>A0A174ZH63_9FIRM</name>
<keyword evidence="5" id="KW-0418">Kinase</keyword>
<dbReference type="SMART" id="SM00854">
    <property type="entry name" value="PGA_cap"/>
    <property type="match status" value="1"/>
</dbReference>
<dbReference type="SUPFAM" id="SSF56300">
    <property type="entry name" value="Metallo-dependent phosphatases"/>
    <property type="match status" value="1"/>
</dbReference>
<accession>A0A174ZH63</accession>
<dbReference type="AlphaFoldDB" id="A0A174ZH63"/>
<organism evidence="5 6">
    <name type="scientific">[Ruminococcus] torques</name>
    <dbReference type="NCBI Taxonomy" id="33039"/>
    <lineage>
        <taxon>Bacteria</taxon>
        <taxon>Bacillati</taxon>
        <taxon>Bacillota</taxon>
        <taxon>Clostridia</taxon>
        <taxon>Lachnospirales</taxon>
        <taxon>Lachnospiraceae</taxon>
        <taxon>Mediterraneibacter</taxon>
    </lineage>
</organism>
<evidence type="ECO:0000313" key="6">
    <source>
        <dbReference type="Proteomes" id="UP000078383"/>
    </source>
</evidence>
<proteinExistence type="inferred from homology"/>
<evidence type="ECO:0000256" key="2">
    <source>
        <dbReference type="SAM" id="Coils"/>
    </source>
</evidence>
<dbReference type="Gene3D" id="3.60.21.10">
    <property type="match status" value="1"/>
</dbReference>
<evidence type="ECO:0000256" key="3">
    <source>
        <dbReference type="SAM" id="Phobius"/>
    </source>
</evidence>
<sequence>MNEFEQAEERRKRQREEIKQKRIRQLRRRMTISGCILLCIIIALSAFAVNVAKKKKLAAEQKKQLEQEIAQMNESLNDCYNTFLTDNGVSAEKSDVTAFTKWLEKNYSEEMDDLFLVYQKNKKITAQDIYDSFGATLHVLSDTYEGKLKDEATAAKNHIYEKKAAENGTVQITAAGDLCLEEDGYVLDYYDTVNDLSKCISKSILDQTNAADIFFLNHEYCISDRGTPLEDKYYVFRAKPERMKLLEQMGTDIVSIANNHIYDYGADAMDDTIDLLDQAKITHVGGGTNLDEAKQPTYYIINGIKIGFVAASEGEQYKFTPEATDSTTGILTSYDTTEYNQVIADASKECDYLIAYVHWGTEDEDMYNSTQTEHGKEFLKSGADIVIGGHPHVLQGIEYTEDGPIVYSLGDFWFNDETKYTGLLNLEITSEGLKQMSFTPCEQKDSQTQYLNNAESQRALFDHLQEISPNITIDDTGVITELKDVDAES</sequence>
<dbReference type="CDD" id="cd07381">
    <property type="entry name" value="MPP_CapA"/>
    <property type="match status" value="1"/>
</dbReference>
<dbReference type="InterPro" id="IPR029052">
    <property type="entry name" value="Metallo-depent_PP-like"/>
</dbReference>
<reference evidence="5 6" key="1">
    <citation type="submission" date="2015-09" db="EMBL/GenBank/DDBJ databases">
        <authorList>
            <consortium name="Pathogen Informatics"/>
        </authorList>
    </citation>
    <scope>NUCLEOTIDE SEQUENCE [LARGE SCALE GENOMIC DNA]</scope>
    <source>
        <strain evidence="5 6">2789STDY5834889</strain>
    </source>
</reference>
<dbReference type="OrthoDB" id="9810906at2"/>
<dbReference type="GO" id="GO:0016301">
    <property type="term" value="F:kinase activity"/>
    <property type="evidence" value="ECO:0007669"/>
    <property type="project" value="UniProtKB-KW"/>
</dbReference>
<keyword evidence="3" id="KW-1133">Transmembrane helix</keyword>
<keyword evidence="3" id="KW-0472">Membrane</keyword>
<dbReference type="Proteomes" id="UP000078383">
    <property type="component" value="Unassembled WGS sequence"/>
</dbReference>
<dbReference type="RefSeq" id="WP_055171706.1">
    <property type="nucleotide sequence ID" value="NZ_CZBX01000004.1"/>
</dbReference>
<evidence type="ECO:0000259" key="4">
    <source>
        <dbReference type="SMART" id="SM00854"/>
    </source>
</evidence>
<dbReference type="PANTHER" id="PTHR33393:SF13">
    <property type="entry name" value="PGA BIOSYNTHESIS PROTEIN CAPA"/>
    <property type="match status" value="1"/>
</dbReference>
<feature type="transmembrane region" description="Helical" evidence="3">
    <location>
        <begin position="30"/>
        <end position="52"/>
    </location>
</feature>
<evidence type="ECO:0000313" key="5">
    <source>
        <dbReference type="EMBL" id="CUQ85177.1"/>
    </source>
</evidence>
<evidence type="ECO:0000256" key="1">
    <source>
        <dbReference type="ARBA" id="ARBA00005662"/>
    </source>
</evidence>
<gene>
    <name evidence="5" type="ORF">ERS852502_01091</name>
</gene>
<keyword evidence="5" id="KW-0808">Transferase</keyword>
<dbReference type="PANTHER" id="PTHR33393">
    <property type="entry name" value="POLYGLUTAMINE SYNTHESIS ACCESSORY PROTEIN RV0574C-RELATED"/>
    <property type="match status" value="1"/>
</dbReference>
<keyword evidence="3" id="KW-0812">Transmembrane</keyword>
<dbReference type="EMBL" id="CZBX01000004">
    <property type="protein sequence ID" value="CUQ85177.1"/>
    <property type="molecule type" value="Genomic_DNA"/>
</dbReference>
<dbReference type="InterPro" id="IPR052169">
    <property type="entry name" value="CW_Biosynth-Accessory"/>
</dbReference>
<keyword evidence="2" id="KW-0175">Coiled coil</keyword>
<feature type="coiled-coil region" evidence="2">
    <location>
        <begin position="48"/>
        <end position="82"/>
    </location>
</feature>
<protein>
    <submittedName>
        <fullName evidence="5">Sensory histidine kinase AtoS</fullName>
    </submittedName>
</protein>
<comment type="similarity">
    <text evidence="1">Belongs to the CapA family.</text>
</comment>
<feature type="domain" description="Capsule synthesis protein CapA" evidence="4">
    <location>
        <begin position="171"/>
        <end position="416"/>
    </location>
</feature>
<dbReference type="InterPro" id="IPR019079">
    <property type="entry name" value="Capsule_synth_CapA"/>
</dbReference>